<dbReference type="KEGG" id="rub:GBA63_05730"/>
<evidence type="ECO:0000313" key="2">
    <source>
        <dbReference type="Proteomes" id="UP000501452"/>
    </source>
</evidence>
<dbReference type="RefSeq" id="WP_166174316.1">
    <property type="nucleotide sequence ID" value="NZ_CP045119.1"/>
</dbReference>
<sequence length="72" mass="7457">MTGTAWASAVGCEELGRLGLLDTSDCCALCHSAARYAPGRFFLGPCHAALPDGRTASVCCAGKRRLLGRKGT</sequence>
<protein>
    <submittedName>
        <fullName evidence="1">Uncharacterized protein</fullName>
    </submittedName>
</protein>
<dbReference type="Proteomes" id="UP000501452">
    <property type="component" value="Chromosome"/>
</dbReference>
<gene>
    <name evidence="1" type="ORF">GBA63_05730</name>
</gene>
<accession>A0A6G8Q6U6</accession>
<proteinExistence type="predicted"/>
<keyword evidence="2" id="KW-1185">Reference proteome</keyword>
<evidence type="ECO:0000313" key="1">
    <source>
        <dbReference type="EMBL" id="QIN82201.1"/>
    </source>
</evidence>
<reference evidence="1 2" key="1">
    <citation type="submission" date="2019-10" db="EMBL/GenBank/DDBJ databases">
        <title>Rubrobacter sp nov SCSIO 52090 isolated from a deep-sea sediment in the South China Sea.</title>
        <authorList>
            <person name="Chen R.W."/>
        </authorList>
    </citation>
    <scope>NUCLEOTIDE SEQUENCE [LARGE SCALE GENOMIC DNA]</scope>
    <source>
        <strain evidence="1 2">SCSIO 52909</strain>
    </source>
</reference>
<organism evidence="1 2">
    <name type="scientific">Rubrobacter tropicus</name>
    <dbReference type="NCBI Taxonomy" id="2653851"/>
    <lineage>
        <taxon>Bacteria</taxon>
        <taxon>Bacillati</taxon>
        <taxon>Actinomycetota</taxon>
        <taxon>Rubrobacteria</taxon>
        <taxon>Rubrobacterales</taxon>
        <taxon>Rubrobacteraceae</taxon>
        <taxon>Rubrobacter</taxon>
    </lineage>
</organism>
<dbReference type="EMBL" id="CP045119">
    <property type="protein sequence ID" value="QIN82201.1"/>
    <property type="molecule type" value="Genomic_DNA"/>
</dbReference>
<dbReference type="AlphaFoldDB" id="A0A6G8Q6U6"/>
<name>A0A6G8Q6U6_9ACTN</name>